<evidence type="ECO:0000256" key="1">
    <source>
        <dbReference type="SAM" id="MobiDB-lite"/>
    </source>
</evidence>
<keyword evidence="3" id="KW-1185">Reference proteome</keyword>
<dbReference type="Proteomes" id="UP000609849">
    <property type="component" value="Unassembled WGS sequence"/>
</dbReference>
<evidence type="ECO:0000313" key="3">
    <source>
        <dbReference type="Proteomes" id="UP000609849"/>
    </source>
</evidence>
<dbReference type="RefSeq" id="WP_153972559.1">
    <property type="nucleotide sequence ID" value="NZ_JACRWE010000008.1"/>
</dbReference>
<reference evidence="2 3" key="1">
    <citation type="submission" date="2020-08" db="EMBL/GenBank/DDBJ databases">
        <authorList>
            <person name="Liu C."/>
            <person name="Sun Q."/>
        </authorList>
    </citation>
    <scope>NUCLEOTIDE SEQUENCE [LARGE SCALE GENOMIC DNA]</scope>
    <source>
        <strain evidence="2 3">NSJ-18</strain>
    </source>
</reference>
<evidence type="ECO:0008006" key="4">
    <source>
        <dbReference type="Google" id="ProtNLM"/>
    </source>
</evidence>
<comment type="caution">
    <text evidence="2">The sequence shown here is derived from an EMBL/GenBank/DDBJ whole genome shotgun (WGS) entry which is preliminary data.</text>
</comment>
<evidence type="ECO:0000313" key="2">
    <source>
        <dbReference type="EMBL" id="MBC5997869.1"/>
    </source>
</evidence>
<dbReference type="EMBL" id="JACRWE010000008">
    <property type="protein sequence ID" value="MBC5997869.1"/>
    <property type="molecule type" value="Genomic_DNA"/>
</dbReference>
<proteinExistence type="predicted"/>
<gene>
    <name evidence="2" type="ORF">H8923_13990</name>
</gene>
<name>A0ABR7JSH5_9FIRM</name>
<feature type="compositionally biased region" description="Low complexity" evidence="1">
    <location>
        <begin position="49"/>
        <end position="64"/>
    </location>
</feature>
<protein>
    <recommendedName>
        <fullName evidence="4">Spore coat protein</fullName>
    </recommendedName>
</protein>
<feature type="region of interest" description="Disordered" evidence="1">
    <location>
        <begin position="41"/>
        <end position="64"/>
    </location>
</feature>
<sequence length="270" mass="29371">MNNYNGYGSEYESCSGCSCSSNLGCDYQTCPPDYNPITVNNSTSPNIEGSTSQGGSSSGNTSNNTSNLSVNMCCCKKDTIKECCVEGVRKLLDFIQTRSLETTITSIQAYLYGDLIIEQNNLFTPNPASTPLISLINLIQIQNASICNEIVKSSNIVTSLCAVSLIAFSFEPNNQNQDIKKTFKFIKKCSCECNEEIAEALCFSGFGGTYTLRLKDTLQISTNETLSKAATLTNLFLVAVDNNIAIFSDALTPTLYYGIPTCKISSFIKR</sequence>
<accession>A0ABR7JSH5</accession>
<organism evidence="2 3">
    <name type="scientific">Romboutsia faecis</name>
    <dbReference type="NCBI Taxonomy" id="2764597"/>
    <lineage>
        <taxon>Bacteria</taxon>
        <taxon>Bacillati</taxon>
        <taxon>Bacillota</taxon>
        <taxon>Clostridia</taxon>
        <taxon>Peptostreptococcales</taxon>
        <taxon>Peptostreptococcaceae</taxon>
        <taxon>Romboutsia</taxon>
    </lineage>
</organism>